<comment type="subcellular location">
    <subcellularLocation>
        <location evidence="1">Secreted</location>
    </subcellularLocation>
</comment>
<dbReference type="SUPFAM" id="SSF48113">
    <property type="entry name" value="Heme-dependent peroxidases"/>
    <property type="match status" value="1"/>
</dbReference>
<dbReference type="CDD" id="cd09823">
    <property type="entry name" value="peroxinectin_like"/>
    <property type="match status" value="1"/>
</dbReference>
<evidence type="ECO:0000256" key="5">
    <source>
        <dbReference type="SAM" id="MobiDB-lite"/>
    </source>
</evidence>
<evidence type="ECO:0000256" key="1">
    <source>
        <dbReference type="ARBA" id="ARBA00004613"/>
    </source>
</evidence>
<dbReference type="Gene3D" id="1.10.640.10">
    <property type="entry name" value="Haem peroxidase domain superfamily, animal type"/>
    <property type="match status" value="1"/>
</dbReference>
<organism evidence="6 7">
    <name type="scientific">Mytilus edulis</name>
    <name type="common">Blue mussel</name>
    <dbReference type="NCBI Taxonomy" id="6550"/>
    <lineage>
        <taxon>Eukaryota</taxon>
        <taxon>Metazoa</taxon>
        <taxon>Spiralia</taxon>
        <taxon>Lophotrochozoa</taxon>
        <taxon>Mollusca</taxon>
        <taxon>Bivalvia</taxon>
        <taxon>Autobranchia</taxon>
        <taxon>Pteriomorphia</taxon>
        <taxon>Mytilida</taxon>
        <taxon>Mytiloidea</taxon>
        <taxon>Mytilidae</taxon>
        <taxon>Mytilinae</taxon>
        <taxon>Mytilus</taxon>
    </lineage>
</organism>
<comment type="caution">
    <text evidence="6">The sequence shown here is derived from an EMBL/GenBank/DDBJ whole genome shotgun (WGS) entry which is preliminary data.</text>
</comment>
<sequence>MLSLYKKNQQDPRVIASFSRSAEIVEIATRNLIQMTGSSIDTLTPDSATSSRFSQIVKPFCAAKNVTCDPYEKYRSYDGKCNNLRNPLWGSALTAQPRFLSANYGDRYNSGSEPRKNSVRYGSLPNPRDISNTVHKDGTTFARSCLSNVAFTHFGQFIDHDVVSTPTKKSKKGEAKLQCCNGNTPVNRPECLSFSTPVGEFQTTCMHFVRSETAPRSDCSPGYSDQMNQVTSYLDLSSTYGSSKKMADELVDWTTGKLFEGAGGLLPDGEGECIKGAQCFKSGDIRHTEVPMLNAIHTMFMREHNRIVGILKKINPHHDGPRLYNEARKILIGVYQHIVYKEFIPKLLGTTLARYHGLLPTTYGHKTHYNQNTNGGTHNGFAGAAFRIGHTFVGKFVGTLDAYYNINEQVPLQGEFFNPRTIRSTQTFSVDKISNWMVEKFSGQSDRFVSSAVRNHLFETKPGNGFDLSALNIQRGRDHGLPSYNKFRKFCGLRPALTFGYSTLGLRDMSYASAGALQRMYRHPDDIDLFTGGLSETPVQGGLVGPTFGCLIALQFKYYRNGDRFFYENAFSNTGFTSAQLGVIKKQTMSSLYCRNFNFAQIQADAFVSSKSST</sequence>
<keyword evidence="2" id="KW-0964">Secreted</keyword>
<dbReference type="OrthoDB" id="6505174at2759"/>
<gene>
    <name evidence="6" type="ORF">MEDL_26749</name>
</gene>
<keyword evidence="4" id="KW-0479">Metal-binding</keyword>
<dbReference type="InterPro" id="IPR037120">
    <property type="entry name" value="Haem_peroxidase_sf_animal"/>
</dbReference>
<evidence type="ECO:0000313" key="7">
    <source>
        <dbReference type="Proteomes" id="UP000683360"/>
    </source>
</evidence>
<proteinExistence type="predicted"/>
<accession>A0A8S3RUE8</accession>
<dbReference type="GO" id="GO:0140825">
    <property type="term" value="F:lactoperoxidase activity"/>
    <property type="evidence" value="ECO:0007669"/>
    <property type="project" value="UniProtKB-EC"/>
</dbReference>
<dbReference type="PRINTS" id="PR00457">
    <property type="entry name" value="ANPEROXIDASE"/>
</dbReference>
<dbReference type="PROSITE" id="PS50292">
    <property type="entry name" value="PEROXIDASE_3"/>
    <property type="match status" value="1"/>
</dbReference>
<name>A0A8S3RUE8_MYTED</name>
<dbReference type="FunFam" id="1.10.640.10:FF:000003">
    <property type="entry name" value="chorion peroxidase"/>
    <property type="match status" value="1"/>
</dbReference>
<keyword evidence="7" id="KW-1185">Reference proteome</keyword>
<keyword evidence="3" id="KW-0732">Signal</keyword>
<dbReference type="EMBL" id="CAJPWZ010001313">
    <property type="protein sequence ID" value="CAG2212755.1"/>
    <property type="molecule type" value="Genomic_DNA"/>
</dbReference>
<evidence type="ECO:0000256" key="3">
    <source>
        <dbReference type="ARBA" id="ARBA00022729"/>
    </source>
</evidence>
<dbReference type="Proteomes" id="UP000683360">
    <property type="component" value="Unassembled WGS sequence"/>
</dbReference>
<feature type="region of interest" description="Disordered" evidence="5">
    <location>
        <begin position="106"/>
        <end position="130"/>
    </location>
</feature>
<dbReference type="GO" id="GO:0005576">
    <property type="term" value="C:extracellular region"/>
    <property type="evidence" value="ECO:0007669"/>
    <property type="project" value="UniProtKB-SubCell"/>
</dbReference>
<dbReference type="GO" id="GO:0046872">
    <property type="term" value="F:metal ion binding"/>
    <property type="evidence" value="ECO:0007669"/>
    <property type="project" value="UniProtKB-KW"/>
</dbReference>
<dbReference type="PANTHER" id="PTHR11475:SF134">
    <property type="entry name" value="LD42267P"/>
    <property type="match status" value="1"/>
</dbReference>
<evidence type="ECO:0000256" key="4">
    <source>
        <dbReference type="PIRSR" id="PIRSR619791-2"/>
    </source>
</evidence>
<dbReference type="InterPro" id="IPR019791">
    <property type="entry name" value="Haem_peroxidase_animal"/>
</dbReference>
<dbReference type="GO" id="GO:0020037">
    <property type="term" value="F:heme binding"/>
    <property type="evidence" value="ECO:0007669"/>
    <property type="project" value="InterPro"/>
</dbReference>
<dbReference type="EC" id="1.11.1.7" evidence="6"/>
<dbReference type="PANTHER" id="PTHR11475">
    <property type="entry name" value="OXIDASE/PEROXIDASE"/>
    <property type="match status" value="1"/>
</dbReference>
<feature type="binding site" description="axial binding residue" evidence="4">
    <location>
        <position position="390"/>
    </location>
    <ligand>
        <name>heme b</name>
        <dbReference type="ChEBI" id="CHEBI:60344"/>
    </ligand>
    <ligandPart>
        <name>Fe</name>
        <dbReference type="ChEBI" id="CHEBI:18248"/>
    </ligandPart>
</feature>
<dbReference type="AlphaFoldDB" id="A0A8S3RUE8"/>
<reference evidence="6" key="1">
    <citation type="submission" date="2021-03" db="EMBL/GenBank/DDBJ databases">
        <authorList>
            <person name="Bekaert M."/>
        </authorList>
    </citation>
    <scope>NUCLEOTIDE SEQUENCE</scope>
</reference>
<keyword evidence="6" id="KW-0560">Oxidoreductase</keyword>
<evidence type="ECO:0000313" key="6">
    <source>
        <dbReference type="EMBL" id="CAG2212755.1"/>
    </source>
</evidence>
<keyword evidence="4" id="KW-0349">Heme</keyword>
<dbReference type="GO" id="GO:0006979">
    <property type="term" value="P:response to oxidative stress"/>
    <property type="evidence" value="ECO:0007669"/>
    <property type="project" value="InterPro"/>
</dbReference>
<keyword evidence="6" id="KW-0575">Peroxidase</keyword>
<dbReference type="Pfam" id="PF03098">
    <property type="entry name" value="An_peroxidase"/>
    <property type="match status" value="1"/>
</dbReference>
<protein>
    <submittedName>
        <fullName evidence="6">PXDN</fullName>
        <ecNumber evidence="6">1.11.1.7</ecNumber>
    </submittedName>
</protein>
<dbReference type="InterPro" id="IPR010255">
    <property type="entry name" value="Haem_peroxidase_sf"/>
</dbReference>
<keyword evidence="4" id="KW-0408">Iron</keyword>
<evidence type="ECO:0000256" key="2">
    <source>
        <dbReference type="ARBA" id="ARBA00022525"/>
    </source>
</evidence>